<dbReference type="GO" id="GO:0008137">
    <property type="term" value="F:NADH dehydrogenase (ubiquinone) activity"/>
    <property type="evidence" value="ECO:0007669"/>
    <property type="project" value="UniProtKB-UniRule"/>
</dbReference>
<comment type="function">
    <text evidence="16">Core subunit of the mitochondrial membrane respiratory chain NADH dehydrogenase (Complex I) which catalyzes electron transfer from NADH through the respiratory chain, using ubiquinone as an electron acceptor. Essential for the catalytic activity and assembly of complex I.</text>
</comment>
<evidence type="ECO:0000256" key="13">
    <source>
        <dbReference type="ARBA" id="ARBA00023128"/>
    </source>
</evidence>
<feature type="transmembrane region" description="Helical" evidence="16">
    <location>
        <begin position="95"/>
        <end position="113"/>
    </location>
</feature>
<evidence type="ECO:0000256" key="14">
    <source>
        <dbReference type="ARBA" id="ARBA00023136"/>
    </source>
</evidence>
<dbReference type="GeneID" id="84517807"/>
<evidence type="ECO:0000259" key="17">
    <source>
        <dbReference type="Pfam" id="PF00361"/>
    </source>
</evidence>
<comment type="similarity">
    <text evidence="2 16">Belongs to the complex I subunit 4 family.</text>
</comment>
<evidence type="ECO:0000256" key="4">
    <source>
        <dbReference type="ARBA" id="ARBA00021006"/>
    </source>
</evidence>
<dbReference type="EC" id="7.1.1.2" evidence="3 16"/>
<dbReference type="InterPro" id="IPR000260">
    <property type="entry name" value="NADH4_N"/>
</dbReference>
<evidence type="ECO:0000259" key="18">
    <source>
        <dbReference type="Pfam" id="PF01059"/>
    </source>
</evidence>
<evidence type="ECO:0000256" key="7">
    <source>
        <dbReference type="ARBA" id="ARBA00022692"/>
    </source>
</evidence>
<keyword evidence="6 16" id="KW-0679">Respiratory chain</keyword>
<keyword evidence="5 16" id="KW-0813">Transport</keyword>
<evidence type="ECO:0000256" key="5">
    <source>
        <dbReference type="ARBA" id="ARBA00022448"/>
    </source>
</evidence>
<evidence type="ECO:0000256" key="9">
    <source>
        <dbReference type="ARBA" id="ARBA00022982"/>
    </source>
</evidence>
<keyword evidence="7 16" id="KW-0812">Transmembrane</keyword>
<name>A0AA51BPC7_9TELE</name>
<keyword evidence="8" id="KW-1278">Translocase</keyword>
<dbReference type="NCBIfam" id="TIGR01972">
    <property type="entry name" value="NDH_I_M"/>
    <property type="match status" value="1"/>
</dbReference>
<dbReference type="PANTHER" id="PTHR43507">
    <property type="entry name" value="NADH-UBIQUINONE OXIDOREDUCTASE CHAIN 4"/>
    <property type="match status" value="1"/>
</dbReference>
<feature type="transmembrane region" description="Helical" evidence="16">
    <location>
        <begin position="390"/>
        <end position="413"/>
    </location>
</feature>
<keyword evidence="9 16" id="KW-0249">Electron transport</keyword>
<evidence type="ECO:0000256" key="10">
    <source>
        <dbReference type="ARBA" id="ARBA00022989"/>
    </source>
</evidence>
<feature type="transmembrane region" description="Helical" evidence="16">
    <location>
        <begin position="62"/>
        <end position="83"/>
    </location>
</feature>
<feature type="transmembrane region" description="Helical" evidence="16">
    <location>
        <begin position="310"/>
        <end position="331"/>
    </location>
</feature>
<dbReference type="InterPro" id="IPR001750">
    <property type="entry name" value="ND/Mrp_TM"/>
</dbReference>
<keyword evidence="10 16" id="KW-1133">Transmembrane helix</keyword>
<feature type="transmembrane region" description="Helical" evidence="16">
    <location>
        <begin position="352"/>
        <end position="370"/>
    </location>
</feature>
<dbReference type="AlphaFoldDB" id="A0AA51BPC7"/>
<reference evidence="19" key="1">
    <citation type="submission" date="2023-08" db="EMBL/GenBank/DDBJ databases">
        <title>Mitochondrial Genomes of Fishes Derived by Genome Skimming.</title>
        <authorList>
            <person name="Bemis K."/>
            <person name="Collins A."/>
            <person name="Craine J.M."/>
            <person name="Hoban M."/>
            <person name="Leopold D.R."/>
            <person name="Meyer C."/>
            <person name="Murphy K.R."/>
            <person name="Pitassy D."/>
            <person name="Whitney J."/>
        </authorList>
    </citation>
    <scope>NUCLEOTIDE SEQUENCE</scope>
</reference>
<keyword evidence="14 16" id="KW-0472">Membrane</keyword>
<dbReference type="Pfam" id="PF00361">
    <property type="entry name" value="Proton_antipo_M"/>
    <property type="match status" value="1"/>
</dbReference>
<accession>A0AA51BPC7</accession>
<feature type="transmembrane region" description="Helical" evidence="16">
    <location>
        <begin position="150"/>
        <end position="183"/>
    </location>
</feature>
<evidence type="ECO:0000256" key="2">
    <source>
        <dbReference type="ARBA" id="ARBA00009025"/>
    </source>
</evidence>
<evidence type="ECO:0000256" key="15">
    <source>
        <dbReference type="ARBA" id="ARBA00049551"/>
    </source>
</evidence>
<proteinExistence type="inferred from homology"/>
<dbReference type="EMBL" id="OR482481">
    <property type="protein sequence ID" value="WMI35348.1"/>
    <property type="molecule type" value="Genomic_DNA"/>
</dbReference>
<feature type="domain" description="NADH:ubiquinone oxidoreductase chain 4 N-terminal" evidence="18">
    <location>
        <begin position="1"/>
        <end position="110"/>
    </location>
</feature>
<dbReference type="GO" id="GO:0015990">
    <property type="term" value="P:electron transport coupled proton transport"/>
    <property type="evidence" value="ECO:0007669"/>
    <property type="project" value="TreeGrafter"/>
</dbReference>
<comment type="catalytic activity">
    <reaction evidence="15 16">
        <text>a ubiquinone + NADH + 5 H(+)(in) = a ubiquinol + NAD(+) + 4 H(+)(out)</text>
        <dbReference type="Rhea" id="RHEA:29091"/>
        <dbReference type="Rhea" id="RHEA-COMP:9565"/>
        <dbReference type="Rhea" id="RHEA-COMP:9566"/>
        <dbReference type="ChEBI" id="CHEBI:15378"/>
        <dbReference type="ChEBI" id="CHEBI:16389"/>
        <dbReference type="ChEBI" id="CHEBI:17976"/>
        <dbReference type="ChEBI" id="CHEBI:57540"/>
        <dbReference type="ChEBI" id="CHEBI:57945"/>
        <dbReference type="EC" id="7.1.1.2"/>
    </reaction>
</comment>
<comment type="subcellular location">
    <subcellularLocation>
        <location evidence="1 16">Mitochondrion membrane</location>
        <topology evidence="1 16">Multi-pass membrane protein</topology>
    </subcellularLocation>
</comment>
<feature type="transmembrane region" description="Helical" evidence="16">
    <location>
        <begin position="22"/>
        <end position="42"/>
    </location>
</feature>
<dbReference type="CTD" id="4538"/>
<evidence type="ECO:0000256" key="11">
    <source>
        <dbReference type="ARBA" id="ARBA00023027"/>
    </source>
</evidence>
<feature type="transmembrane region" description="Helical" evidence="16">
    <location>
        <begin position="195"/>
        <end position="217"/>
    </location>
</feature>
<evidence type="ECO:0000256" key="16">
    <source>
        <dbReference type="RuleBase" id="RU003297"/>
    </source>
</evidence>
<dbReference type="GO" id="GO:0031966">
    <property type="term" value="C:mitochondrial membrane"/>
    <property type="evidence" value="ECO:0007669"/>
    <property type="project" value="UniProtKB-SubCell"/>
</dbReference>
<dbReference type="InterPro" id="IPR003918">
    <property type="entry name" value="NADH_UbQ_OxRdtase"/>
</dbReference>
<evidence type="ECO:0000313" key="19">
    <source>
        <dbReference type="EMBL" id="WMI35348.1"/>
    </source>
</evidence>
<dbReference type="GO" id="GO:0042773">
    <property type="term" value="P:ATP synthesis coupled electron transport"/>
    <property type="evidence" value="ECO:0007669"/>
    <property type="project" value="InterPro"/>
</dbReference>
<feature type="domain" description="NADH:quinone oxidoreductase/Mrp antiporter transmembrane" evidence="17">
    <location>
        <begin position="113"/>
        <end position="403"/>
    </location>
</feature>
<dbReference type="GO" id="GO:0003954">
    <property type="term" value="F:NADH dehydrogenase activity"/>
    <property type="evidence" value="ECO:0007669"/>
    <property type="project" value="TreeGrafter"/>
</dbReference>
<keyword evidence="12 16" id="KW-0830">Ubiquinone</keyword>
<sequence>MLKILIPTLALVPVTWMVPKKWLWPTVLLHSLLIATASLSWFKYITETGWTTTNNYLATDTLSTPLLVLSCWLLPLMILASQNHVSHEPLARQRLYISVLTSLQIFLILAFGATEAMMFYVMFEATLIPTLILITRWGNQAERLNAGTYFLFYTLAGSLPLLVALSLLYSSTGSLSFFIIQYLGPLQLSTLLDKLWWAGCMLAFLVKMPLYGMHLWLPKAHVEAPVAGSMILAAVLLKLGGYGMIRMLVILDPLTKELSYPFIILALWGIIMTGSICLRQTDLKSLIAYSSVSHMGLVVGGILIQTPWGFTGALILMIAHGLTSSALFCLANTNYERTHSRTMILARGLQTILPLMATWWFIMALANLALPPLPNLMGELMIISSLFNWSWSTIVLTGLGILITAGYSLYMFLMTQRGKVPSHLLAIEPTHSREHLLIALHLLPLLLLILKPELISGWAA</sequence>
<feature type="transmembrane region" description="Helical" evidence="16">
    <location>
        <begin position="260"/>
        <end position="279"/>
    </location>
</feature>
<gene>
    <name evidence="19" type="primary">ND4</name>
</gene>
<keyword evidence="11 16" id="KW-0520">NAD</keyword>
<keyword evidence="13 16" id="KW-0496">Mitochondrion</keyword>
<dbReference type="InterPro" id="IPR010227">
    <property type="entry name" value="NADH_Q_OxRdtase_chainM/4"/>
</dbReference>
<evidence type="ECO:0000256" key="8">
    <source>
        <dbReference type="ARBA" id="ARBA00022967"/>
    </source>
</evidence>
<feature type="transmembrane region" description="Helical" evidence="16">
    <location>
        <begin position="229"/>
        <end position="248"/>
    </location>
</feature>
<dbReference type="Pfam" id="PF01059">
    <property type="entry name" value="Oxidored_q5_N"/>
    <property type="match status" value="1"/>
</dbReference>
<evidence type="ECO:0000256" key="12">
    <source>
        <dbReference type="ARBA" id="ARBA00023075"/>
    </source>
</evidence>
<feature type="transmembrane region" description="Helical" evidence="16">
    <location>
        <begin position="286"/>
        <end position="304"/>
    </location>
</feature>
<organism evidence="19">
    <name type="scientific">Stephanolepis hispida</name>
    <name type="common">planehead filefish</name>
    <dbReference type="NCBI Taxonomy" id="2996723"/>
    <lineage>
        <taxon>Eukaryota</taxon>
        <taxon>Metazoa</taxon>
        <taxon>Chordata</taxon>
        <taxon>Craniata</taxon>
        <taxon>Vertebrata</taxon>
        <taxon>Euteleostomi</taxon>
        <taxon>Actinopterygii</taxon>
        <taxon>Neopterygii</taxon>
        <taxon>Teleostei</taxon>
        <taxon>Neoteleostei</taxon>
        <taxon>Acanthomorphata</taxon>
        <taxon>Eupercaria</taxon>
        <taxon>Tetraodontiformes</taxon>
        <taxon>Monacanthidae</taxon>
        <taxon>Stephanolepis</taxon>
    </lineage>
</organism>
<dbReference type="PRINTS" id="PR01437">
    <property type="entry name" value="NUOXDRDTASE4"/>
</dbReference>
<dbReference type="RefSeq" id="YP_010948255.1">
    <property type="nucleotide sequence ID" value="NC_082568.1"/>
</dbReference>
<dbReference type="GO" id="GO:0048039">
    <property type="term" value="F:ubiquinone binding"/>
    <property type="evidence" value="ECO:0007669"/>
    <property type="project" value="TreeGrafter"/>
</dbReference>
<geneLocation type="mitochondrion" evidence="19"/>
<protein>
    <recommendedName>
        <fullName evidence="4 16">NADH-ubiquinone oxidoreductase chain 4</fullName>
        <ecNumber evidence="3 16">7.1.1.2</ecNumber>
    </recommendedName>
</protein>
<evidence type="ECO:0000256" key="6">
    <source>
        <dbReference type="ARBA" id="ARBA00022660"/>
    </source>
</evidence>
<dbReference type="PANTHER" id="PTHR43507:SF20">
    <property type="entry name" value="NADH-UBIQUINONE OXIDOREDUCTASE CHAIN 4"/>
    <property type="match status" value="1"/>
</dbReference>
<evidence type="ECO:0000256" key="1">
    <source>
        <dbReference type="ARBA" id="ARBA00004225"/>
    </source>
</evidence>
<evidence type="ECO:0000256" key="3">
    <source>
        <dbReference type="ARBA" id="ARBA00012944"/>
    </source>
</evidence>